<evidence type="ECO:0000313" key="1">
    <source>
        <dbReference type="EMBL" id="AFR42795.1"/>
    </source>
</evidence>
<dbReference type="InterPro" id="IPR009241">
    <property type="entry name" value="HigB-like"/>
</dbReference>
<dbReference type="HOGENOM" id="CLU_3136106_0_0_7"/>
<sequence>MIWTITYYSESLQEEILTMPAGFLGRYLRYTDRMEAYGPDLGMPHTRAMGEGLLELRLKASEGIARVFYCTMVGKKIVMLHQFTKKTDKTPPRELELARRRMKEVKNAHAQKT</sequence>
<organism evidence="1 2">
    <name type="scientific">Geobacter metallireducens (strain ATCC 53774 / DSM 7210 / GS-15)</name>
    <dbReference type="NCBI Taxonomy" id="269799"/>
    <lineage>
        <taxon>Bacteria</taxon>
        <taxon>Pseudomonadati</taxon>
        <taxon>Thermodesulfobacteriota</taxon>
        <taxon>Desulfuromonadia</taxon>
        <taxon>Geobacterales</taxon>
        <taxon>Geobacteraceae</taxon>
        <taxon>Geobacter</taxon>
    </lineage>
</organism>
<gene>
    <name evidence="1" type="ordered locus">Gmet_0314</name>
</gene>
<dbReference type="AlphaFoldDB" id="J7LW74"/>
<evidence type="ECO:0000313" key="2">
    <source>
        <dbReference type="Proteomes" id="UP000007073"/>
    </source>
</evidence>
<keyword evidence="2" id="KW-1185">Reference proteome</keyword>
<protein>
    <submittedName>
        <fullName evidence="1">Toxin, RelE family</fullName>
    </submittedName>
</protein>
<reference evidence="1 2" key="2">
    <citation type="journal article" date="2009" name="BMC Microbiol.">
        <title>The genome sequence of Geobacter metallireducens: features of metabolism, physiology and regulation common and dissimilar to Geobacter sulfurreducens.</title>
        <authorList>
            <person name="Aklujkar M."/>
            <person name="Krushkal J."/>
            <person name="DiBartolo G."/>
            <person name="Lapidus A."/>
            <person name="Land M.L."/>
            <person name="Lovley D.R."/>
        </authorList>
    </citation>
    <scope>NUCLEOTIDE SEQUENCE [LARGE SCALE GENOMIC DNA]</scope>
    <source>
        <strain evidence="2">ATCC 53774 / DSM 7210 / GS-15</strain>
    </source>
</reference>
<reference evidence="1 2" key="1">
    <citation type="submission" date="2005-10" db="EMBL/GenBank/DDBJ databases">
        <title>Complete sequence of Geobacter metallireducens GS-15.</title>
        <authorList>
            <consortium name="US DOE Joint Genome Institute"/>
            <person name="Copeland A."/>
            <person name="Lucas S."/>
            <person name="Lapidus A."/>
            <person name="Barry K."/>
            <person name="Detter J.C."/>
            <person name="Glavina T."/>
            <person name="Hammon N."/>
            <person name="Israni S."/>
            <person name="Pitluck S."/>
            <person name="Di Bartolo G."/>
            <person name="Chain P."/>
            <person name="Schmutz J."/>
            <person name="Larimer F."/>
            <person name="Land M."/>
            <person name="Kyrpides N."/>
            <person name="Ivanova N."/>
            <person name="Richardson P."/>
        </authorList>
    </citation>
    <scope>NUCLEOTIDE SEQUENCE [LARGE SCALE GENOMIC DNA]</scope>
    <source>
        <strain evidence="2">ATCC 53774 / DSM 7210 / GS-15</strain>
    </source>
</reference>
<proteinExistence type="predicted"/>
<accession>J7LW74</accession>
<dbReference type="KEGG" id="gme:Gmet_0314"/>
<dbReference type="Proteomes" id="UP000007073">
    <property type="component" value="Chromosome"/>
</dbReference>
<dbReference type="Pfam" id="PF05973">
    <property type="entry name" value="Gp49"/>
    <property type="match status" value="1"/>
</dbReference>
<dbReference type="eggNOG" id="COG4679">
    <property type="taxonomic scope" value="Bacteria"/>
</dbReference>
<dbReference type="EMBL" id="CP000148">
    <property type="protein sequence ID" value="AFR42795.1"/>
    <property type="molecule type" value="Genomic_DNA"/>
</dbReference>
<name>J7LW74_GEOMG</name>
<dbReference type="STRING" id="269799.Gmet_0314"/>